<dbReference type="UniPathway" id="UPA00659"/>
<evidence type="ECO:0000256" key="7">
    <source>
        <dbReference type="ARBA" id="ARBA00023027"/>
    </source>
</evidence>
<dbReference type="Gene3D" id="3.90.226.10">
    <property type="entry name" value="2-enoyl-CoA Hydratase, Chain A, domain 1"/>
    <property type="match status" value="1"/>
</dbReference>
<dbReference type="PANTHER" id="PTHR43612:SF3">
    <property type="entry name" value="TRIFUNCTIONAL ENZYME SUBUNIT ALPHA, MITOCHONDRIAL"/>
    <property type="match status" value="1"/>
</dbReference>
<evidence type="ECO:0000256" key="3">
    <source>
        <dbReference type="ARBA" id="ARBA00008750"/>
    </source>
</evidence>
<dbReference type="InterPro" id="IPR008927">
    <property type="entry name" value="6-PGluconate_DH-like_C_sf"/>
</dbReference>
<dbReference type="FunFam" id="3.40.50.720:FF:000009">
    <property type="entry name" value="Fatty oxidation complex, alpha subunit"/>
    <property type="match status" value="1"/>
</dbReference>
<dbReference type="InterPro" id="IPR050136">
    <property type="entry name" value="FA_oxidation_alpha_subunit"/>
</dbReference>
<feature type="domain" description="3-hydroxyacyl-CoA dehydrogenase NAD binding" evidence="12">
    <location>
        <begin position="332"/>
        <end position="511"/>
    </location>
</feature>
<dbReference type="Pfam" id="PF00725">
    <property type="entry name" value="3HCDH"/>
    <property type="match status" value="1"/>
</dbReference>
<dbReference type="GO" id="GO:0016509">
    <property type="term" value="F:long-chain (3S)-3-hydroxyacyl-CoA dehydrogenase (NAD+) activity"/>
    <property type="evidence" value="ECO:0007669"/>
    <property type="project" value="TreeGrafter"/>
</dbReference>
<name>A0A3B0STJ0_9ZZZZ</name>
<dbReference type="Gene3D" id="3.40.50.720">
    <property type="entry name" value="NAD(P)-binding Rossmann-like Domain"/>
    <property type="match status" value="1"/>
</dbReference>
<dbReference type="AlphaFoldDB" id="A0A3B0STJ0"/>
<dbReference type="InterPro" id="IPR006108">
    <property type="entry name" value="3HC_DH_C"/>
</dbReference>
<evidence type="ECO:0000313" key="13">
    <source>
        <dbReference type="EMBL" id="VAW08828.1"/>
    </source>
</evidence>
<comment type="similarity">
    <text evidence="3">In the N-terminal section; belongs to the enoyl-CoA hydratase/isomerase family.</text>
</comment>
<evidence type="ECO:0000259" key="11">
    <source>
        <dbReference type="Pfam" id="PF00725"/>
    </source>
</evidence>
<keyword evidence="7" id="KW-0520">NAD</keyword>
<dbReference type="PROSITE" id="PS00067">
    <property type="entry name" value="3HCDH"/>
    <property type="match status" value="1"/>
</dbReference>
<keyword evidence="9 13" id="KW-0456">Lyase</keyword>
<dbReference type="InterPro" id="IPR036291">
    <property type="entry name" value="NAD(P)-bd_dom_sf"/>
</dbReference>
<proteinExistence type="inferred from homology"/>
<dbReference type="CDD" id="cd06558">
    <property type="entry name" value="crotonase-like"/>
    <property type="match status" value="1"/>
</dbReference>
<dbReference type="InterPro" id="IPR006176">
    <property type="entry name" value="3-OHacyl-CoA_DH_NAD-bd"/>
</dbReference>
<dbReference type="InterPro" id="IPR001753">
    <property type="entry name" value="Enoyl-CoA_hydra/iso"/>
</dbReference>
<dbReference type="EMBL" id="UOEK01000497">
    <property type="protein sequence ID" value="VAW08828.1"/>
    <property type="molecule type" value="Genomic_DNA"/>
</dbReference>
<evidence type="ECO:0000256" key="2">
    <source>
        <dbReference type="ARBA" id="ARBA00007005"/>
    </source>
</evidence>
<dbReference type="SUPFAM" id="SSF51735">
    <property type="entry name" value="NAD(P)-binding Rossmann-fold domains"/>
    <property type="match status" value="1"/>
</dbReference>
<dbReference type="Gene3D" id="1.10.1040.50">
    <property type="match status" value="1"/>
</dbReference>
<keyword evidence="5" id="KW-0276">Fatty acid metabolism</keyword>
<evidence type="ECO:0000256" key="5">
    <source>
        <dbReference type="ARBA" id="ARBA00022832"/>
    </source>
</evidence>
<evidence type="ECO:0000256" key="9">
    <source>
        <dbReference type="ARBA" id="ARBA00023239"/>
    </source>
</evidence>
<organism evidence="13">
    <name type="scientific">hydrothermal vent metagenome</name>
    <dbReference type="NCBI Taxonomy" id="652676"/>
    <lineage>
        <taxon>unclassified sequences</taxon>
        <taxon>metagenomes</taxon>
        <taxon>ecological metagenomes</taxon>
    </lineage>
</organism>
<keyword evidence="13" id="KW-0413">Isomerase</keyword>
<dbReference type="GO" id="GO:0004300">
    <property type="term" value="F:enoyl-CoA hydratase activity"/>
    <property type="evidence" value="ECO:0007669"/>
    <property type="project" value="UniProtKB-EC"/>
</dbReference>
<dbReference type="InterPro" id="IPR029045">
    <property type="entry name" value="ClpP/crotonase-like_dom_sf"/>
</dbReference>
<dbReference type="Pfam" id="PF00378">
    <property type="entry name" value="ECH_1"/>
    <property type="match status" value="1"/>
</dbReference>
<dbReference type="NCBIfam" id="NF008363">
    <property type="entry name" value="PRK11154.1"/>
    <property type="match status" value="1"/>
</dbReference>
<dbReference type="PANTHER" id="PTHR43612">
    <property type="entry name" value="TRIFUNCTIONAL ENZYME SUBUNIT ALPHA"/>
    <property type="match status" value="1"/>
</dbReference>
<dbReference type="EC" id="4.2.1.17" evidence="4"/>
<reference evidence="13" key="1">
    <citation type="submission" date="2018-06" db="EMBL/GenBank/DDBJ databases">
        <authorList>
            <person name="Zhirakovskaya E."/>
        </authorList>
    </citation>
    <scope>NUCLEOTIDE SEQUENCE</scope>
</reference>
<dbReference type="GO" id="GO:0070403">
    <property type="term" value="F:NAD+ binding"/>
    <property type="evidence" value="ECO:0007669"/>
    <property type="project" value="InterPro"/>
</dbReference>
<comment type="similarity">
    <text evidence="2">In the central section; belongs to the 3-hydroxyacyl-CoA dehydrogenase family.</text>
</comment>
<evidence type="ECO:0000256" key="4">
    <source>
        <dbReference type="ARBA" id="ARBA00012076"/>
    </source>
</evidence>
<feature type="domain" description="3-hydroxyacyl-CoA dehydrogenase C-terminal" evidence="11">
    <location>
        <begin position="514"/>
        <end position="607"/>
    </location>
</feature>
<evidence type="ECO:0000256" key="6">
    <source>
        <dbReference type="ARBA" id="ARBA00023002"/>
    </source>
</evidence>
<evidence type="ECO:0000256" key="10">
    <source>
        <dbReference type="ARBA" id="ARBA00023268"/>
    </source>
</evidence>
<dbReference type="FunFam" id="3.90.226.10:FF:000011">
    <property type="entry name" value="Fatty acid oxidation complex subunit alpha"/>
    <property type="match status" value="1"/>
</dbReference>
<dbReference type="SUPFAM" id="SSF52096">
    <property type="entry name" value="ClpP/crotonase"/>
    <property type="match status" value="1"/>
</dbReference>
<dbReference type="Pfam" id="PF02737">
    <property type="entry name" value="3HCDH_N"/>
    <property type="match status" value="1"/>
</dbReference>
<feature type="non-terminal residue" evidence="13">
    <location>
        <position position="688"/>
    </location>
</feature>
<keyword evidence="6 13" id="KW-0560">Oxidoreductase</keyword>
<gene>
    <name evidence="13" type="ORF">MNBD_ACTINO02-3279</name>
</gene>
<evidence type="ECO:0000259" key="12">
    <source>
        <dbReference type="Pfam" id="PF02737"/>
    </source>
</evidence>
<keyword evidence="8" id="KW-0443">Lipid metabolism</keyword>
<evidence type="ECO:0000256" key="8">
    <source>
        <dbReference type="ARBA" id="ARBA00023098"/>
    </source>
</evidence>
<dbReference type="GO" id="GO:0016853">
    <property type="term" value="F:isomerase activity"/>
    <property type="evidence" value="ECO:0007669"/>
    <property type="project" value="UniProtKB-KW"/>
</dbReference>
<dbReference type="GO" id="GO:0006635">
    <property type="term" value="P:fatty acid beta-oxidation"/>
    <property type="evidence" value="ECO:0007669"/>
    <property type="project" value="UniProtKB-UniPathway"/>
</dbReference>
<comment type="pathway">
    <text evidence="1">Lipid metabolism; fatty acid beta-oxidation.</text>
</comment>
<keyword evidence="10" id="KW-0511">Multifunctional enzyme</keyword>
<protein>
    <recommendedName>
        <fullName evidence="4">enoyl-CoA hydratase</fullName>
        <ecNumber evidence="4">4.2.1.17</ecNumber>
    </recommendedName>
</protein>
<accession>A0A3B0STJ0</accession>
<evidence type="ECO:0000256" key="1">
    <source>
        <dbReference type="ARBA" id="ARBA00005005"/>
    </source>
</evidence>
<sequence length="688" mass="73349">MTQTTYKHFTVTIDDGLATVLMDKADSPVNSISPDFGAELAEIIERVETDTEIKALVIGSAKRNNFLAGADIPWLFTLEDSSDALELLTAGQGLFQRIEDLHSKHGKPVVAAIDGACLGGGCELALASGIRIATDNKKTVLGQPEVKIGVIPAGGGTQRLPKLVGITTALDLILTGKNIRPHKARKIGLVDEVCPSEVLMAVAAKRARAAIGFKAKGPSGLDRLKGLLSPQAIQQLALEETPVGRNLLFSKAEEKLLATTGGNYPAPVAALRAIRVGVEDGSEAGYAAEVAEFSKLVTSPEAKALMSVFFASTELKKDSGIDSDVKPREVANVGVLGAGLMGSGITTVNTVKAGVRTRLKDVSDEGVAKGMAYVRRVLDKQVKRRWITKGEADRAMFKITGTTDFSGFGKVDVVIEAVFEDLDLKRSMVAEIEAVTPDTTIFATNTSSIPITQIAEGSKRPGNIIGMHYFSPVEKMPLLEVIVTDATEDWVTATCVALGKRQGLTVIVVRDGAGFYTTRVLAPYMNEVGHLLEEGVSIESIDAAMVSWGFPVGPITLTDEVGIDVGAKIGKIMHAAFGDRLKPVAGYETLVKDGRYGRKNGRGFYTYTDGKKGGVDESVYKVLGTPARIEMEVEEIQRRLGLLFINEAARCLEEGILRSARDGDIGAIFGLGFPPFRGGPFAHIDHVG</sequence>
<dbReference type="InterPro" id="IPR006180">
    <property type="entry name" value="3-OHacyl-CoA_DH_CS"/>
</dbReference>
<dbReference type="SUPFAM" id="SSF48179">
    <property type="entry name" value="6-phosphogluconate dehydrogenase C-terminal domain-like"/>
    <property type="match status" value="2"/>
</dbReference>